<dbReference type="AlphaFoldDB" id="A0A9Q0H7F9"/>
<proteinExistence type="predicted"/>
<accession>A0A9Q0H7F9</accession>
<name>A0A9Q0H7F9_9MAGN</name>
<keyword evidence="2" id="KW-1185">Reference proteome</keyword>
<sequence length="175" mass="18313">MGAANDVDVVQGWWVSPVVKLLFGFECRTRHQNGLDRWTSCDVPLSQTLPLYGVVTTLIALPDNGSAVTIDGDQVGSTFYREMMVAVPSMLAEEVVDVQTLLCGVNGGAMIDGSSEAIAGEPASIVVMNAMISHVVQGSKTGVISTNRASTLLLHEVDVSSRGLVDASASAMVGC</sequence>
<protein>
    <submittedName>
        <fullName evidence="1">Uncharacterized protein</fullName>
    </submittedName>
</protein>
<dbReference type="EMBL" id="JAMYWD010000009">
    <property type="protein sequence ID" value="KAJ4959693.1"/>
    <property type="molecule type" value="Genomic_DNA"/>
</dbReference>
<dbReference type="Proteomes" id="UP001141806">
    <property type="component" value="Unassembled WGS sequence"/>
</dbReference>
<comment type="caution">
    <text evidence="1">The sequence shown here is derived from an EMBL/GenBank/DDBJ whole genome shotgun (WGS) entry which is preliminary data.</text>
</comment>
<organism evidence="1 2">
    <name type="scientific">Protea cynaroides</name>
    <dbReference type="NCBI Taxonomy" id="273540"/>
    <lineage>
        <taxon>Eukaryota</taxon>
        <taxon>Viridiplantae</taxon>
        <taxon>Streptophyta</taxon>
        <taxon>Embryophyta</taxon>
        <taxon>Tracheophyta</taxon>
        <taxon>Spermatophyta</taxon>
        <taxon>Magnoliopsida</taxon>
        <taxon>Proteales</taxon>
        <taxon>Proteaceae</taxon>
        <taxon>Protea</taxon>
    </lineage>
</organism>
<gene>
    <name evidence="1" type="ORF">NE237_019603</name>
</gene>
<evidence type="ECO:0000313" key="2">
    <source>
        <dbReference type="Proteomes" id="UP001141806"/>
    </source>
</evidence>
<reference evidence="1" key="1">
    <citation type="journal article" date="2023" name="Plant J.">
        <title>The genome of the king protea, Protea cynaroides.</title>
        <authorList>
            <person name="Chang J."/>
            <person name="Duong T.A."/>
            <person name="Schoeman C."/>
            <person name="Ma X."/>
            <person name="Roodt D."/>
            <person name="Barker N."/>
            <person name="Li Z."/>
            <person name="Van de Peer Y."/>
            <person name="Mizrachi E."/>
        </authorList>
    </citation>
    <scope>NUCLEOTIDE SEQUENCE</scope>
    <source>
        <tissue evidence="1">Young leaves</tissue>
    </source>
</reference>
<evidence type="ECO:0000313" key="1">
    <source>
        <dbReference type="EMBL" id="KAJ4959693.1"/>
    </source>
</evidence>